<feature type="domain" description="Protein CPL1-like" evidence="3">
    <location>
        <begin position="689"/>
        <end position="748"/>
    </location>
</feature>
<dbReference type="InterPro" id="IPR048661">
    <property type="entry name" value="CPL1-like"/>
</dbReference>
<keyword evidence="2" id="KW-0732">Signal</keyword>
<evidence type="ECO:0000256" key="1">
    <source>
        <dbReference type="SAM" id="MobiDB-lite"/>
    </source>
</evidence>
<dbReference type="AlphaFoldDB" id="A0A194SAC5"/>
<accession>A0A194SAC5</accession>
<evidence type="ECO:0000313" key="4">
    <source>
        <dbReference type="EMBL" id="KPV76351.1"/>
    </source>
</evidence>
<feature type="region of interest" description="Disordered" evidence="1">
    <location>
        <begin position="753"/>
        <end position="782"/>
    </location>
</feature>
<feature type="signal peptide" evidence="2">
    <location>
        <begin position="1"/>
        <end position="19"/>
    </location>
</feature>
<reference evidence="4 5" key="1">
    <citation type="journal article" date="2015" name="Front. Microbiol.">
        <title>Genome sequence of the plant growth promoting endophytic yeast Rhodotorula graminis WP1.</title>
        <authorList>
            <person name="Firrincieli A."/>
            <person name="Otillar R."/>
            <person name="Salamov A."/>
            <person name="Schmutz J."/>
            <person name="Khan Z."/>
            <person name="Redman R.S."/>
            <person name="Fleck N.D."/>
            <person name="Lindquist E."/>
            <person name="Grigoriev I.V."/>
            <person name="Doty S.L."/>
        </authorList>
    </citation>
    <scope>NUCLEOTIDE SEQUENCE [LARGE SCALE GENOMIC DNA]</scope>
    <source>
        <strain evidence="4 5">WP1</strain>
    </source>
</reference>
<dbReference type="PANTHER" id="PTHR35192">
    <property type="entry name" value="PROTEIN, PUTATIVE-RELATED"/>
    <property type="match status" value="1"/>
</dbReference>
<dbReference type="InterPro" id="IPR038955">
    <property type="entry name" value="PriA/CPL1_fungi"/>
</dbReference>
<dbReference type="PANTHER" id="PTHR35192:SF2">
    <property type="entry name" value="APPLE DOMAIN-CONTAINING PROTEIN"/>
    <property type="match status" value="1"/>
</dbReference>
<evidence type="ECO:0000313" key="5">
    <source>
        <dbReference type="Proteomes" id="UP000053890"/>
    </source>
</evidence>
<feature type="chain" id="PRO_5008265571" description="Protein CPL1-like domain-containing protein" evidence="2">
    <location>
        <begin position="20"/>
        <end position="782"/>
    </location>
</feature>
<keyword evidence="5" id="KW-1185">Reference proteome</keyword>
<dbReference type="Proteomes" id="UP000053890">
    <property type="component" value="Unassembled WGS sequence"/>
</dbReference>
<dbReference type="RefSeq" id="XP_018272400.1">
    <property type="nucleotide sequence ID" value="XM_018418566.1"/>
</dbReference>
<gene>
    <name evidence="4" type="ORF">RHOBADRAFT_64734</name>
</gene>
<protein>
    <recommendedName>
        <fullName evidence="3">Protein CPL1-like domain-containing protein</fullName>
    </recommendedName>
</protein>
<evidence type="ECO:0000259" key="3">
    <source>
        <dbReference type="Pfam" id="PF21671"/>
    </source>
</evidence>
<dbReference type="STRING" id="578459.A0A194SAC5"/>
<sequence length="782" mass="77608">MRSTLALTIVALTAWLVAADPSVAATSPAPAKHLEKRLCLLGLCLGGGSTVNTQTDSLNCGTVGYKCPTGWPNGSGAQCLSGQCAPASCSSGYTLNTATRSCVNTASDPNNCGSLGNVCSVSNGVAGCSSGSCNIASCNVGYSLSTSNYLFGLLGSSQTCTAVNTASDVNNCGAISKVCAFANGAGTCSSGTCTTTSCNSGFYLVGGQCVTLNLQTDVNNCGSVGNKCTVSNGLGKCSSGGCSIASCNSGYTLSTSGSLLGLFGSSQSCSAINTASDINNCGALGRVCSFSNGAGTCSSGVCTTTSCNSGWYNVNNQCTALNLQTDVNNCGAVAKVCSYQNGNAQCVSGTCTLASCKDGFKMTTSSSLFGLLGSSTSCSAVDTTSDVLNCGAVGYACSFQNGAGSCSNSACKLSSCNTGYYQLSGSNTCTSLNLQSDAANCGAVGKICPTSLGSAVCSAGSCAYTSCNSGYTLLNGQCSQINLQSDISNCGKIGNVCPSTYANGGSSTCNDGVCSTSCKSGYAFDTTYNFCRDVSCDTSNCGSVGNKCGVTGASSQICSSGVCLATACSSGMSLVGGSCKSFDFTSDPNNCGALNNVCKFSPNGATGTCSKSKCVITGCPSGYLLNAGGCVLSASGKARVKKDKITKPKTLCPTGETACPIVGSSSFEGAVKQLSAVETSSMMGGSGGYECIDTSEALDSCGGCASTGEGLDCTQIRGAAGVGCSAGTCVVFSCKTGYRPSLSGDRCVRMRSSHGAAGNHTRSGNAQRHIAARQHTGAAFHH</sequence>
<dbReference type="GeneID" id="28979013"/>
<evidence type="ECO:0000256" key="2">
    <source>
        <dbReference type="SAM" id="SignalP"/>
    </source>
</evidence>
<proteinExistence type="predicted"/>
<name>A0A194SAC5_RHOGW</name>
<dbReference type="EMBL" id="KQ474076">
    <property type="protein sequence ID" value="KPV76351.1"/>
    <property type="molecule type" value="Genomic_DNA"/>
</dbReference>
<dbReference type="Pfam" id="PF21671">
    <property type="entry name" value="CPL1-like"/>
    <property type="match status" value="1"/>
</dbReference>
<dbReference type="OMA" id="QYNNCLD"/>
<dbReference type="OrthoDB" id="439917at2759"/>
<organism evidence="4 5">
    <name type="scientific">Rhodotorula graminis (strain WP1)</name>
    <dbReference type="NCBI Taxonomy" id="578459"/>
    <lineage>
        <taxon>Eukaryota</taxon>
        <taxon>Fungi</taxon>
        <taxon>Dikarya</taxon>
        <taxon>Basidiomycota</taxon>
        <taxon>Pucciniomycotina</taxon>
        <taxon>Microbotryomycetes</taxon>
        <taxon>Sporidiobolales</taxon>
        <taxon>Sporidiobolaceae</taxon>
        <taxon>Rhodotorula</taxon>
    </lineage>
</organism>